<dbReference type="EMBL" id="JBHLVO010000012">
    <property type="protein sequence ID" value="MFC0272731.1"/>
    <property type="molecule type" value="Genomic_DNA"/>
</dbReference>
<dbReference type="PANTHER" id="PTHR43309">
    <property type="entry name" value="5-OXOPROLINASE SUBUNIT C"/>
    <property type="match status" value="1"/>
</dbReference>
<evidence type="ECO:0000256" key="2">
    <source>
        <dbReference type="ARBA" id="ARBA00022801"/>
    </source>
</evidence>
<proteinExistence type="predicted"/>
<keyword evidence="2" id="KW-0378">Hydrolase</keyword>
<dbReference type="PANTHER" id="PTHR43309:SF5">
    <property type="entry name" value="5-OXOPROLINASE SUBUNIT C"/>
    <property type="match status" value="1"/>
</dbReference>
<sequence length="338" mass="37175">MIKIIKPGLLSTIQDKGRHGFQKDGVVVSGAMDTVSFRIANLLVGNDENAAAIEVTLLGPVVMFLQDAFISICGADFPASIDGEGIPLWATIFVRKGSKLRFGSTHTGCRAYLAVAGGFQIETIMESKSTYLRAKLGGLHGRALDVEDEISFEPPNERITKLLSIYTKKSLKLPFIKMKWSISFNSFSHSRAPKRIRVLEGEQFDFFSQVNQLALFSQPFTISTEADRMGYRLSGNKLYVNSSESMVSEAIPVGTIQVPPDGNPIILLADRQTIGGYPKIGQVACIDLPAVAQLKPGDTLSFVKIDLETAQRKLLDKERQLTELKHAISFKFEEEVSS</sequence>
<dbReference type="Pfam" id="PF02626">
    <property type="entry name" value="CT_A_B"/>
    <property type="match status" value="1"/>
</dbReference>
<dbReference type="InterPro" id="IPR029000">
    <property type="entry name" value="Cyclophilin-like_dom_sf"/>
</dbReference>
<evidence type="ECO:0000256" key="3">
    <source>
        <dbReference type="ARBA" id="ARBA00022840"/>
    </source>
</evidence>
<dbReference type="NCBIfam" id="TIGR00724">
    <property type="entry name" value="urea_amlyse_rel"/>
    <property type="match status" value="1"/>
</dbReference>
<gene>
    <name evidence="6" type="ORF">ACFFIX_14945</name>
</gene>
<accession>A0ABV6GGB9</accession>
<keyword evidence="4" id="KW-0175">Coiled coil</keyword>
<dbReference type="SUPFAM" id="SSF50891">
    <property type="entry name" value="Cyclophilin-like"/>
    <property type="match status" value="1"/>
</dbReference>
<evidence type="ECO:0000256" key="1">
    <source>
        <dbReference type="ARBA" id="ARBA00022741"/>
    </source>
</evidence>
<dbReference type="Proteomes" id="UP001589854">
    <property type="component" value="Unassembled WGS sequence"/>
</dbReference>
<protein>
    <submittedName>
        <fullName evidence="6">Biotin-dependent carboxyltransferase family protein</fullName>
    </submittedName>
</protein>
<dbReference type="InterPro" id="IPR052708">
    <property type="entry name" value="PxpC"/>
</dbReference>
<comment type="caution">
    <text evidence="6">The sequence shown here is derived from an EMBL/GenBank/DDBJ whole genome shotgun (WGS) entry which is preliminary data.</text>
</comment>
<keyword evidence="7" id="KW-1185">Reference proteome</keyword>
<name>A0ABV6GGB9_9BACI</name>
<dbReference type="Gene3D" id="2.40.100.10">
    <property type="entry name" value="Cyclophilin-like"/>
    <property type="match status" value="1"/>
</dbReference>
<keyword evidence="1" id="KW-0547">Nucleotide-binding</keyword>
<keyword evidence="3" id="KW-0067">ATP-binding</keyword>
<dbReference type="RefSeq" id="WP_378935344.1">
    <property type="nucleotide sequence ID" value="NZ_JBHLVO010000012.1"/>
</dbReference>
<evidence type="ECO:0000313" key="7">
    <source>
        <dbReference type="Proteomes" id="UP001589854"/>
    </source>
</evidence>
<organism evidence="6 7">
    <name type="scientific">Metabacillus herbersteinensis</name>
    <dbReference type="NCBI Taxonomy" id="283816"/>
    <lineage>
        <taxon>Bacteria</taxon>
        <taxon>Bacillati</taxon>
        <taxon>Bacillota</taxon>
        <taxon>Bacilli</taxon>
        <taxon>Bacillales</taxon>
        <taxon>Bacillaceae</taxon>
        <taxon>Metabacillus</taxon>
    </lineage>
</organism>
<evidence type="ECO:0000259" key="5">
    <source>
        <dbReference type="SMART" id="SM00797"/>
    </source>
</evidence>
<dbReference type="InterPro" id="IPR003778">
    <property type="entry name" value="CT_A_B"/>
</dbReference>
<dbReference type="SMART" id="SM00797">
    <property type="entry name" value="AHS2"/>
    <property type="match status" value="1"/>
</dbReference>
<feature type="domain" description="Carboxyltransferase" evidence="5">
    <location>
        <begin position="23"/>
        <end position="320"/>
    </location>
</feature>
<evidence type="ECO:0000313" key="6">
    <source>
        <dbReference type="EMBL" id="MFC0272731.1"/>
    </source>
</evidence>
<feature type="coiled-coil region" evidence="4">
    <location>
        <begin position="300"/>
        <end position="327"/>
    </location>
</feature>
<evidence type="ECO:0000256" key="4">
    <source>
        <dbReference type="SAM" id="Coils"/>
    </source>
</evidence>
<reference evidence="6 7" key="1">
    <citation type="submission" date="2024-09" db="EMBL/GenBank/DDBJ databases">
        <authorList>
            <person name="Sun Q."/>
            <person name="Mori K."/>
        </authorList>
    </citation>
    <scope>NUCLEOTIDE SEQUENCE [LARGE SCALE GENOMIC DNA]</scope>
    <source>
        <strain evidence="6 7">CCM 7228</strain>
    </source>
</reference>